<gene>
    <name evidence="1" type="ORF">HPB49_022400</name>
</gene>
<organism evidence="1 2">
    <name type="scientific">Dermacentor silvarum</name>
    <name type="common">Tick</name>
    <dbReference type="NCBI Taxonomy" id="543639"/>
    <lineage>
        <taxon>Eukaryota</taxon>
        <taxon>Metazoa</taxon>
        <taxon>Ecdysozoa</taxon>
        <taxon>Arthropoda</taxon>
        <taxon>Chelicerata</taxon>
        <taxon>Arachnida</taxon>
        <taxon>Acari</taxon>
        <taxon>Parasitiformes</taxon>
        <taxon>Ixodida</taxon>
        <taxon>Ixodoidea</taxon>
        <taxon>Ixodidae</taxon>
        <taxon>Rhipicephalinae</taxon>
        <taxon>Dermacentor</taxon>
    </lineage>
</organism>
<keyword evidence="2" id="KW-1185">Reference proteome</keyword>
<sequence length="495" mass="55312">MELLREFGDPRVLFLAEDHIVLKLETAWPRNVKLPKGLSLVDDHCMLVVSNQRSVVSLAKNKWLREATISKALFCGCASFDSWDRYASAASELLRGTREICIVHNKDKVYKLVRMFPNVRVLALLHDCCEHELELDEMTRDRSAPLVEHSQLRQLVGSVGSLCEGYLLISHETTLALLRTCPDVCRIDSPWVLNCFKGPRGLPTSTERPSAESFIHLWLGAWGRMSSGVRKLAATAADVALAAKVFPFIETLQVVADSLEALAKVSAFRNLRNLWLGFLPCAGSPDVDSALKLLLTVWPGLEELALENCSGVILSTVAGLCPKIKALNLYGCKGSSEETPLDADAFPNLERVDISMHLLKFVFYSFLSATRETLYTARFADDGICFEFLQYCIQYGRHLPFTHLEDLTLVTKLSLRALELEPGELHDVLKALPALRHLETDSYDLRMFFENYCVPHGRLSLSWIGCICCDIHNADRAERSQEVVASLTASSVPRT</sequence>
<comment type="caution">
    <text evidence="1">The sequence shown here is derived from an EMBL/GenBank/DDBJ whole genome shotgun (WGS) entry which is preliminary data.</text>
</comment>
<name>A0ACB8C5T3_DERSI</name>
<proteinExistence type="predicted"/>
<evidence type="ECO:0000313" key="1">
    <source>
        <dbReference type="EMBL" id="KAH7934175.1"/>
    </source>
</evidence>
<dbReference type="EMBL" id="CM023478">
    <property type="protein sequence ID" value="KAH7934175.1"/>
    <property type="molecule type" value="Genomic_DNA"/>
</dbReference>
<protein>
    <submittedName>
        <fullName evidence="1">Uncharacterized protein</fullName>
    </submittedName>
</protein>
<accession>A0ACB8C5T3</accession>
<evidence type="ECO:0000313" key="2">
    <source>
        <dbReference type="Proteomes" id="UP000821865"/>
    </source>
</evidence>
<reference evidence="1" key="1">
    <citation type="submission" date="2020-05" db="EMBL/GenBank/DDBJ databases">
        <title>Large-scale comparative analyses of tick genomes elucidate their genetic diversity and vector capacities.</title>
        <authorList>
            <person name="Jia N."/>
            <person name="Wang J."/>
            <person name="Shi W."/>
            <person name="Du L."/>
            <person name="Sun Y."/>
            <person name="Zhan W."/>
            <person name="Jiang J."/>
            <person name="Wang Q."/>
            <person name="Zhang B."/>
            <person name="Ji P."/>
            <person name="Sakyi L.B."/>
            <person name="Cui X."/>
            <person name="Yuan T."/>
            <person name="Jiang B."/>
            <person name="Yang W."/>
            <person name="Lam T.T.-Y."/>
            <person name="Chang Q."/>
            <person name="Ding S."/>
            <person name="Wang X."/>
            <person name="Zhu J."/>
            <person name="Ruan X."/>
            <person name="Zhao L."/>
            <person name="Wei J."/>
            <person name="Que T."/>
            <person name="Du C."/>
            <person name="Cheng J."/>
            <person name="Dai P."/>
            <person name="Han X."/>
            <person name="Huang E."/>
            <person name="Gao Y."/>
            <person name="Liu J."/>
            <person name="Shao H."/>
            <person name="Ye R."/>
            <person name="Li L."/>
            <person name="Wei W."/>
            <person name="Wang X."/>
            <person name="Wang C."/>
            <person name="Yang T."/>
            <person name="Huo Q."/>
            <person name="Li W."/>
            <person name="Guo W."/>
            <person name="Chen H."/>
            <person name="Zhou L."/>
            <person name="Ni X."/>
            <person name="Tian J."/>
            <person name="Zhou Y."/>
            <person name="Sheng Y."/>
            <person name="Liu T."/>
            <person name="Pan Y."/>
            <person name="Xia L."/>
            <person name="Li J."/>
            <person name="Zhao F."/>
            <person name="Cao W."/>
        </authorList>
    </citation>
    <scope>NUCLEOTIDE SEQUENCE</scope>
    <source>
        <strain evidence="1">Dsil-2018</strain>
    </source>
</reference>
<dbReference type="Proteomes" id="UP000821865">
    <property type="component" value="Chromosome 9"/>
</dbReference>